<organism evidence="3 4">
    <name type="scientific">Stagnimonas aquatica</name>
    <dbReference type="NCBI Taxonomy" id="2689987"/>
    <lineage>
        <taxon>Bacteria</taxon>
        <taxon>Pseudomonadati</taxon>
        <taxon>Pseudomonadota</taxon>
        <taxon>Gammaproteobacteria</taxon>
        <taxon>Nevskiales</taxon>
        <taxon>Nevskiaceae</taxon>
        <taxon>Stagnimonas</taxon>
    </lineage>
</organism>
<dbReference type="Pfam" id="PF25975">
    <property type="entry name" value="CzcB_C"/>
    <property type="match status" value="1"/>
</dbReference>
<evidence type="ECO:0000313" key="4">
    <source>
        <dbReference type="Proteomes" id="UP000282106"/>
    </source>
</evidence>
<dbReference type="Gene3D" id="2.40.30.170">
    <property type="match status" value="1"/>
</dbReference>
<dbReference type="InterPro" id="IPR051909">
    <property type="entry name" value="MFP_Cation_Efflux"/>
</dbReference>
<dbReference type="PANTHER" id="PTHR30097">
    <property type="entry name" value="CATION EFFLUX SYSTEM PROTEIN CUSB"/>
    <property type="match status" value="1"/>
</dbReference>
<accession>A0A3N0VM66</accession>
<dbReference type="PANTHER" id="PTHR30097:SF4">
    <property type="entry name" value="SLR6042 PROTEIN"/>
    <property type="match status" value="1"/>
</dbReference>
<keyword evidence="1" id="KW-0813">Transport</keyword>
<feature type="domain" description="CzcB-like C-terminal circularly permuted SH3-like" evidence="2">
    <location>
        <begin position="281"/>
        <end position="339"/>
    </location>
</feature>
<dbReference type="EMBL" id="RJVO01000001">
    <property type="protein sequence ID" value="ROH93845.1"/>
    <property type="molecule type" value="Genomic_DNA"/>
</dbReference>
<dbReference type="GO" id="GO:0046914">
    <property type="term" value="F:transition metal ion binding"/>
    <property type="evidence" value="ECO:0007669"/>
    <property type="project" value="TreeGrafter"/>
</dbReference>
<evidence type="ECO:0000259" key="2">
    <source>
        <dbReference type="Pfam" id="PF25975"/>
    </source>
</evidence>
<reference evidence="3 4" key="1">
    <citation type="submission" date="2018-10" db="EMBL/GenBank/DDBJ databases">
        <authorList>
            <person name="Chen W.-M."/>
        </authorList>
    </citation>
    <scope>NUCLEOTIDE SEQUENCE [LARGE SCALE GENOMIC DNA]</scope>
    <source>
        <strain evidence="3 4">THS-13</strain>
    </source>
</reference>
<dbReference type="InParanoid" id="A0A3N0VM66"/>
<dbReference type="Proteomes" id="UP000282106">
    <property type="component" value="Unassembled WGS sequence"/>
</dbReference>
<evidence type="ECO:0000313" key="3">
    <source>
        <dbReference type="EMBL" id="ROH93845.1"/>
    </source>
</evidence>
<dbReference type="GO" id="GO:0060003">
    <property type="term" value="P:copper ion export"/>
    <property type="evidence" value="ECO:0007669"/>
    <property type="project" value="TreeGrafter"/>
</dbReference>
<name>A0A3N0VM66_9GAMM</name>
<protein>
    <submittedName>
        <fullName evidence="3">HlyD family efflux transporter periplasmic adaptor subunit</fullName>
    </submittedName>
</protein>
<proteinExistence type="predicted"/>
<dbReference type="GO" id="GO:0015679">
    <property type="term" value="P:plasma membrane copper ion transport"/>
    <property type="evidence" value="ECO:0007669"/>
    <property type="project" value="TreeGrafter"/>
</dbReference>
<dbReference type="Gene3D" id="2.40.50.100">
    <property type="match status" value="1"/>
</dbReference>
<sequence length="349" mass="36632">MLGFCLALPAPARAAPETLAISAAQVQSLGIRVERPQRLDQAAGAQLPAQVVPAPEAEWVVTAPAAGVLVRLPVAEGEAVAAGAVLAELRSPEAPQLAAELVQAESAARLAGADRDRDQQLHREGIIAARRAQASEQAAVQAESQLAAVRMRLRLQGLSVAEASQGRVLARAPGAATVVERLARPGQRLAEADPLLRLIDPRRLMLELQWPVAEPAPVPGERLRLPDGREARVLQVGWAASSRTQTLPVRATLPAAAGDLRPGQWLKVQRLLDAEGLVWSLPASAVSRHAGGAVVFLREAQGFRVLPVTVLAQDGERLSLRAALRADSQVAVSGTVALKGAWQGHGGGE</sequence>
<dbReference type="InterPro" id="IPR058649">
    <property type="entry name" value="CzcB_C"/>
</dbReference>
<dbReference type="SUPFAM" id="SSF111369">
    <property type="entry name" value="HlyD-like secretion proteins"/>
    <property type="match status" value="1"/>
</dbReference>
<keyword evidence="4" id="KW-1185">Reference proteome</keyword>
<comment type="caution">
    <text evidence="3">The sequence shown here is derived from an EMBL/GenBank/DDBJ whole genome shotgun (WGS) entry which is preliminary data.</text>
</comment>
<dbReference type="Gene3D" id="1.10.287.470">
    <property type="entry name" value="Helix hairpin bin"/>
    <property type="match status" value="1"/>
</dbReference>
<dbReference type="AlphaFoldDB" id="A0A3N0VM66"/>
<dbReference type="Gene3D" id="2.40.420.20">
    <property type="match status" value="1"/>
</dbReference>
<dbReference type="GO" id="GO:0030288">
    <property type="term" value="C:outer membrane-bounded periplasmic space"/>
    <property type="evidence" value="ECO:0007669"/>
    <property type="project" value="TreeGrafter"/>
</dbReference>
<gene>
    <name evidence="3" type="ORF">ED208_03710</name>
</gene>
<evidence type="ECO:0000256" key="1">
    <source>
        <dbReference type="ARBA" id="ARBA00022448"/>
    </source>
</evidence>